<evidence type="ECO:0000256" key="2">
    <source>
        <dbReference type="SAM" id="SignalP"/>
    </source>
</evidence>
<sequence>MSILITFLATLLLLPPTSCGQSDADDESLPAPEINFGDYFYAEFPGDTLDQLYECLCDMQIIKCSFTYKLQETTSFGFPYYYTVTDLQQVRTASNVSSLYRHAFVCDVLRHFPQDDMNCYRQTVSDDICERRVDCLVYSVQLNSTKCSSKCSLMIWIADYTLDLEYYNFGDRPKPVKDGTCPTPEIPTSTGATFNSITNRWSMNATELNDTSIDSISDTTTTSGGVVNSISTIEQSKSSITLPYIGAGVGAFLLIVEVVTYSGCLYRKRKLKYSSAASPVTSSSEISASNSSRSLPDHMTSDDLEAGGYQTLAEAVDGTGDAEEAPECDADVYNIIGECVAGHDRWLNTNTRSCRPLPVPPESDGSISRMSSLAATSEFSRSLPALLQIKTARPAETDLSLPNIQPGTQSCDPPNPTPHKRQAESNQIEHMGMVNLRGGHPALSAHTQVRLVRTPWGDMELITLESDLPVFTEYYSRLQLVNIKDNGLGVVGVSAGQTDNDSHKYLDILETQEAVSQQSLHSTQEEQTDSALYTRSSLNNHLYIFYFGSVELTESATVSPCDYLTVLDIDPEKVVTANSGYLTVLDVDCFSSSTGSELSIKL</sequence>
<dbReference type="Proteomes" id="UP000735302">
    <property type="component" value="Unassembled WGS sequence"/>
</dbReference>
<feature type="compositionally biased region" description="Low complexity" evidence="1">
    <location>
        <begin position="282"/>
        <end position="294"/>
    </location>
</feature>
<dbReference type="EMBL" id="BLXT01003924">
    <property type="protein sequence ID" value="GFO07936.1"/>
    <property type="molecule type" value="Genomic_DNA"/>
</dbReference>
<feature type="region of interest" description="Disordered" evidence="1">
    <location>
        <begin position="398"/>
        <end position="424"/>
    </location>
</feature>
<evidence type="ECO:0000256" key="1">
    <source>
        <dbReference type="SAM" id="MobiDB-lite"/>
    </source>
</evidence>
<accession>A0AAV4AMY9</accession>
<name>A0AAV4AMY9_9GAST</name>
<feature type="signal peptide" evidence="2">
    <location>
        <begin position="1"/>
        <end position="19"/>
    </location>
</feature>
<feature type="compositionally biased region" description="Polar residues" evidence="1">
    <location>
        <begin position="400"/>
        <end position="412"/>
    </location>
</feature>
<protein>
    <recommendedName>
        <fullName evidence="5">FZ domain-containing protein</fullName>
    </recommendedName>
</protein>
<proteinExistence type="predicted"/>
<keyword evidence="2" id="KW-0732">Signal</keyword>
<organism evidence="3 4">
    <name type="scientific">Plakobranchus ocellatus</name>
    <dbReference type="NCBI Taxonomy" id="259542"/>
    <lineage>
        <taxon>Eukaryota</taxon>
        <taxon>Metazoa</taxon>
        <taxon>Spiralia</taxon>
        <taxon>Lophotrochozoa</taxon>
        <taxon>Mollusca</taxon>
        <taxon>Gastropoda</taxon>
        <taxon>Heterobranchia</taxon>
        <taxon>Euthyneura</taxon>
        <taxon>Panpulmonata</taxon>
        <taxon>Sacoglossa</taxon>
        <taxon>Placobranchoidea</taxon>
        <taxon>Plakobranchidae</taxon>
        <taxon>Plakobranchus</taxon>
    </lineage>
</organism>
<dbReference type="AlphaFoldDB" id="A0AAV4AMY9"/>
<feature type="chain" id="PRO_5043360354" description="FZ domain-containing protein" evidence="2">
    <location>
        <begin position="20"/>
        <end position="602"/>
    </location>
</feature>
<evidence type="ECO:0000313" key="4">
    <source>
        <dbReference type="Proteomes" id="UP000735302"/>
    </source>
</evidence>
<keyword evidence="4" id="KW-1185">Reference proteome</keyword>
<evidence type="ECO:0000313" key="3">
    <source>
        <dbReference type="EMBL" id="GFO07936.1"/>
    </source>
</evidence>
<comment type="caution">
    <text evidence="3">The sequence shown here is derived from an EMBL/GenBank/DDBJ whole genome shotgun (WGS) entry which is preliminary data.</text>
</comment>
<evidence type="ECO:0008006" key="5">
    <source>
        <dbReference type="Google" id="ProtNLM"/>
    </source>
</evidence>
<reference evidence="3 4" key="1">
    <citation type="journal article" date="2021" name="Elife">
        <title>Chloroplast acquisition without the gene transfer in kleptoplastic sea slugs, Plakobranchus ocellatus.</title>
        <authorList>
            <person name="Maeda T."/>
            <person name="Takahashi S."/>
            <person name="Yoshida T."/>
            <person name="Shimamura S."/>
            <person name="Takaki Y."/>
            <person name="Nagai Y."/>
            <person name="Toyoda A."/>
            <person name="Suzuki Y."/>
            <person name="Arimoto A."/>
            <person name="Ishii H."/>
            <person name="Satoh N."/>
            <person name="Nishiyama T."/>
            <person name="Hasebe M."/>
            <person name="Maruyama T."/>
            <person name="Minagawa J."/>
            <person name="Obokata J."/>
            <person name="Shigenobu S."/>
        </authorList>
    </citation>
    <scope>NUCLEOTIDE SEQUENCE [LARGE SCALE GENOMIC DNA]</scope>
</reference>
<feature type="region of interest" description="Disordered" evidence="1">
    <location>
        <begin position="282"/>
        <end position="304"/>
    </location>
</feature>
<gene>
    <name evidence="3" type="ORF">PoB_003444100</name>
</gene>